<evidence type="ECO:0000313" key="1">
    <source>
        <dbReference type="EMBL" id="RWS23680.1"/>
    </source>
</evidence>
<comment type="caution">
    <text evidence="1">The sequence shown here is derived from an EMBL/GenBank/DDBJ whole genome shotgun (WGS) entry which is preliminary data.</text>
</comment>
<keyword evidence="2" id="KW-1185">Reference proteome</keyword>
<name>A0A443S817_9ACAR</name>
<gene>
    <name evidence="1" type="ORF">B4U80_13907</name>
</gene>
<dbReference type="Gene3D" id="1.25.40.10">
    <property type="entry name" value="Tetratricopeptide repeat domain"/>
    <property type="match status" value="1"/>
</dbReference>
<dbReference type="EMBL" id="NCKV01006066">
    <property type="protein sequence ID" value="RWS23680.1"/>
    <property type="molecule type" value="Genomic_DNA"/>
</dbReference>
<reference evidence="1 2" key="1">
    <citation type="journal article" date="2018" name="Gigascience">
        <title>Genomes of trombidid mites reveal novel predicted allergens and laterally-transferred genes associated with secondary metabolism.</title>
        <authorList>
            <person name="Dong X."/>
            <person name="Chaisiri K."/>
            <person name="Xia D."/>
            <person name="Armstrong S.D."/>
            <person name="Fang Y."/>
            <person name="Donnelly M.J."/>
            <person name="Kadowaki T."/>
            <person name="McGarry J.W."/>
            <person name="Darby A.C."/>
            <person name="Makepeace B.L."/>
        </authorList>
    </citation>
    <scope>NUCLEOTIDE SEQUENCE [LARGE SCALE GENOMIC DNA]</scope>
    <source>
        <strain evidence="1">UoL-UT</strain>
    </source>
</reference>
<dbReference type="Proteomes" id="UP000288716">
    <property type="component" value="Unassembled WGS sequence"/>
</dbReference>
<evidence type="ECO:0000313" key="2">
    <source>
        <dbReference type="Proteomes" id="UP000288716"/>
    </source>
</evidence>
<dbReference type="AlphaFoldDB" id="A0A443S817"/>
<organism evidence="1 2">
    <name type="scientific">Leptotrombidium deliense</name>
    <dbReference type="NCBI Taxonomy" id="299467"/>
    <lineage>
        <taxon>Eukaryota</taxon>
        <taxon>Metazoa</taxon>
        <taxon>Ecdysozoa</taxon>
        <taxon>Arthropoda</taxon>
        <taxon>Chelicerata</taxon>
        <taxon>Arachnida</taxon>
        <taxon>Acari</taxon>
        <taxon>Acariformes</taxon>
        <taxon>Trombidiformes</taxon>
        <taxon>Prostigmata</taxon>
        <taxon>Anystina</taxon>
        <taxon>Parasitengona</taxon>
        <taxon>Trombiculoidea</taxon>
        <taxon>Trombiculidae</taxon>
        <taxon>Leptotrombidium</taxon>
    </lineage>
</organism>
<proteinExistence type="predicted"/>
<dbReference type="VEuPathDB" id="VectorBase:LDEU008359"/>
<protein>
    <submittedName>
        <fullName evidence="1">Uncharacterized protein</fullName>
    </submittedName>
</protein>
<accession>A0A443S817</accession>
<dbReference type="InterPro" id="IPR011990">
    <property type="entry name" value="TPR-like_helical_dom_sf"/>
</dbReference>
<dbReference type="SUPFAM" id="SSF48452">
    <property type="entry name" value="TPR-like"/>
    <property type="match status" value="1"/>
</dbReference>
<sequence length="98" mass="11307">MSENDQAVYHFQNPVLNFSMASDRIRIINEAKLSAKKCVEIGDYVRAIDWYRKAIFNLPNKRDELLGLYILCASAYCKLRDYEKVIASCNVVLCLKPD</sequence>